<dbReference type="InterPro" id="IPR005197">
    <property type="entry name" value="Glyco_hydro_71"/>
</dbReference>
<keyword evidence="1" id="KW-0732">Signal</keyword>
<evidence type="ECO:0000313" key="3">
    <source>
        <dbReference type="Proteomes" id="UP000234275"/>
    </source>
</evidence>
<dbReference type="CDD" id="cd11577">
    <property type="entry name" value="GH71"/>
    <property type="match status" value="1"/>
</dbReference>
<reference evidence="2 3" key="1">
    <citation type="submission" date="2016-12" db="EMBL/GenBank/DDBJ databases">
        <title>The genomes of Aspergillus section Nigri reveals drivers in fungal speciation.</title>
        <authorList>
            <consortium name="DOE Joint Genome Institute"/>
            <person name="Vesth T.C."/>
            <person name="Nybo J."/>
            <person name="Theobald S."/>
            <person name="Brandl J."/>
            <person name="Frisvad J.C."/>
            <person name="Nielsen K.F."/>
            <person name="Lyhne E.K."/>
            <person name="Kogle M.E."/>
            <person name="Kuo A."/>
            <person name="Riley R."/>
            <person name="Clum A."/>
            <person name="Nolan M."/>
            <person name="Lipzen A."/>
            <person name="Salamov A."/>
            <person name="Henrissat B."/>
            <person name="Wiebenga A."/>
            <person name="De Vries R.P."/>
            <person name="Grigoriev I.V."/>
            <person name="Mortensen U.H."/>
            <person name="Andersen M.R."/>
            <person name="Baker S.E."/>
        </authorList>
    </citation>
    <scope>NUCLEOTIDE SEQUENCE [LARGE SCALE GENOMIC DNA]</scope>
    <source>
        <strain evidence="2 3">IBT 23096</strain>
    </source>
</reference>
<protein>
    <submittedName>
        <fullName evidence="2">Glycosyl hydrolase family 71 protein</fullName>
    </submittedName>
</protein>
<keyword evidence="3" id="KW-1185">Reference proteome</keyword>
<gene>
    <name evidence="2" type="ORF">P170DRAFT_394860</name>
</gene>
<evidence type="ECO:0000256" key="1">
    <source>
        <dbReference type="SAM" id="SignalP"/>
    </source>
</evidence>
<feature type="signal peptide" evidence="1">
    <location>
        <begin position="1"/>
        <end position="21"/>
    </location>
</feature>
<evidence type="ECO:0000313" key="2">
    <source>
        <dbReference type="EMBL" id="PLB43332.1"/>
    </source>
</evidence>
<feature type="chain" id="PRO_5014142018" evidence="1">
    <location>
        <begin position="22"/>
        <end position="462"/>
    </location>
</feature>
<dbReference type="STRING" id="1392250.A0A2I2FRS2"/>
<accession>A0A2I2FRS2</accession>
<dbReference type="RefSeq" id="XP_024698634.1">
    <property type="nucleotide sequence ID" value="XM_024846076.1"/>
</dbReference>
<dbReference type="GO" id="GO:0051118">
    <property type="term" value="F:glucan endo-1,3-alpha-glucosidase activity"/>
    <property type="evidence" value="ECO:0007669"/>
    <property type="project" value="InterPro"/>
</dbReference>
<dbReference type="OrthoDB" id="1046782at2759"/>
<proteinExistence type="predicted"/>
<dbReference type="GeneID" id="36553775"/>
<name>A0A2I2FRS2_9EURO</name>
<dbReference type="VEuPathDB" id="FungiDB:P170DRAFT_394860"/>
<comment type="caution">
    <text evidence="2">The sequence shown here is derived from an EMBL/GenBank/DDBJ whole genome shotgun (WGS) entry which is preliminary data.</text>
</comment>
<dbReference type="EMBL" id="MSFO01000011">
    <property type="protein sequence ID" value="PLB43332.1"/>
    <property type="molecule type" value="Genomic_DNA"/>
</dbReference>
<dbReference type="Gene3D" id="3.20.20.80">
    <property type="entry name" value="Glycosidases"/>
    <property type="match status" value="1"/>
</dbReference>
<organism evidence="2 3">
    <name type="scientific">Aspergillus steynii IBT 23096</name>
    <dbReference type="NCBI Taxonomy" id="1392250"/>
    <lineage>
        <taxon>Eukaryota</taxon>
        <taxon>Fungi</taxon>
        <taxon>Dikarya</taxon>
        <taxon>Ascomycota</taxon>
        <taxon>Pezizomycotina</taxon>
        <taxon>Eurotiomycetes</taxon>
        <taxon>Eurotiomycetidae</taxon>
        <taxon>Eurotiales</taxon>
        <taxon>Aspergillaceae</taxon>
        <taxon>Aspergillus</taxon>
        <taxon>Aspergillus subgen. Circumdati</taxon>
    </lineage>
</organism>
<keyword evidence="2" id="KW-0378">Hydrolase</keyword>
<dbReference type="Proteomes" id="UP000234275">
    <property type="component" value="Unassembled WGS sequence"/>
</dbReference>
<sequence>MRSLLLCLLAWTSLGVQHVCAKAVFAHFMLGNTENYTTKNWESDINLAKESSIDGFVLNMARNEKLPTQIYNAFTVSADLSFKLLFSFDYAANGSWPKSQVLNLLNEYSTHPAYYMHNKQPLVSTFEGPDAWKDWQEIKEKTNAFFIPDWSSVGPAKAANRSVVDGLFSWGAWPEGPRGLNTSLDDAYIDALDGKAYMMPVSPWFYTNMPGFEKNWVWRGDELWTDRWAQVMDLDPEFVQIISWNDYGESHYIGPIGAGDGVDVWDAFGRGEAPYNYAKDVQHDGWRTFLPYWVQRYKANKTVDVSEDEENVVTWYRLARDGASGCKDGGTTGNAKVQGQKEYKPEEILRDRIFYAALLGSPANVSVKVGGAAVAGTWDVEPEGGKGVYTGSVEVKDEGDVKVVVKRGDDVVAQVDGEKIRGDCEADGGYRNFNPWVGTSGAEGVRASVWMSWCLMMLFCML</sequence>
<dbReference type="AlphaFoldDB" id="A0A2I2FRS2"/>
<dbReference type="Pfam" id="PF03659">
    <property type="entry name" value="Glyco_hydro_71"/>
    <property type="match status" value="1"/>
</dbReference>